<reference evidence="1 2" key="1">
    <citation type="submission" date="2013-04" db="EMBL/GenBank/DDBJ databases">
        <authorList>
            <person name="Kuznetsov B."/>
            <person name="Ivanovsky R."/>
        </authorList>
    </citation>
    <scope>NUCLEOTIDE SEQUENCE [LARGE SCALE GENOMIC DNA]</scope>
    <source>
        <strain evidence="1 2">MGU-K5</strain>
    </source>
</reference>
<protein>
    <submittedName>
        <fullName evidence="1">Uncharacterized protein</fullName>
    </submittedName>
</protein>
<sequence>MASVAQCHADFYFFIWHSMTQQRTHSLSAHDVTQVFGISKRTLERKISSGALAESQIYFEGGKRYFYMSELIRVF</sequence>
<dbReference type="EMBL" id="AQPH01000047">
    <property type="protein sequence ID" value="EPY01223.1"/>
    <property type="molecule type" value="Genomic_DNA"/>
</dbReference>
<name>S9SAY3_MAGFU</name>
<evidence type="ECO:0000313" key="2">
    <source>
        <dbReference type="Proteomes" id="UP000015350"/>
    </source>
</evidence>
<accession>S9SAY3</accession>
<organism evidence="1 2">
    <name type="scientific">Magnetospirillum fulvum MGU-K5</name>
    <dbReference type="NCBI Taxonomy" id="1316936"/>
    <lineage>
        <taxon>Bacteria</taxon>
        <taxon>Pseudomonadati</taxon>
        <taxon>Pseudomonadota</taxon>
        <taxon>Alphaproteobacteria</taxon>
        <taxon>Rhodospirillales</taxon>
        <taxon>Rhodospirillaceae</taxon>
        <taxon>Magnetospirillum</taxon>
    </lineage>
</organism>
<evidence type="ECO:0000313" key="1">
    <source>
        <dbReference type="EMBL" id="EPY01223.1"/>
    </source>
</evidence>
<proteinExistence type="predicted"/>
<dbReference type="OrthoDB" id="3171994at2"/>
<dbReference type="RefSeq" id="WP_021132705.1">
    <property type="nucleotide sequence ID" value="NZ_AQPH01000047.1"/>
</dbReference>
<dbReference type="STRING" id="1316936.K678_11980"/>
<dbReference type="Proteomes" id="UP000015350">
    <property type="component" value="Unassembled WGS sequence"/>
</dbReference>
<gene>
    <name evidence="1" type="ORF">K678_11980</name>
</gene>
<comment type="caution">
    <text evidence="1">The sequence shown here is derived from an EMBL/GenBank/DDBJ whole genome shotgun (WGS) entry which is preliminary data.</text>
</comment>
<dbReference type="AlphaFoldDB" id="S9SAY3"/>